<evidence type="ECO:0000313" key="7">
    <source>
        <dbReference type="Proteomes" id="UP000198286"/>
    </source>
</evidence>
<proteinExistence type="inferred from homology"/>
<dbReference type="InterPro" id="IPR038332">
    <property type="entry name" value="PPE_sf"/>
</dbReference>
<dbReference type="Proteomes" id="UP000198286">
    <property type="component" value="Chromosome"/>
</dbReference>
<dbReference type="STRING" id="222805.AN480_09550"/>
<dbReference type="SUPFAM" id="SSF140459">
    <property type="entry name" value="PE/PPE dimer-like"/>
    <property type="match status" value="1"/>
</dbReference>
<gene>
    <name evidence="5" type="ORF">MYCOZU2_02038</name>
    <name evidence="6" type="ORF">QRB35_31475</name>
</gene>
<evidence type="ECO:0000313" key="6">
    <source>
        <dbReference type="EMBL" id="MDM3930440.1"/>
    </source>
</evidence>
<feature type="domain" description="PPE-PPW subfamily C-terminal" evidence="4">
    <location>
        <begin position="453"/>
        <end position="498"/>
    </location>
</feature>
<dbReference type="Gene3D" id="1.20.1260.20">
    <property type="entry name" value="PPE superfamily"/>
    <property type="match status" value="1"/>
</dbReference>
<evidence type="ECO:0000313" key="8">
    <source>
        <dbReference type="Proteomes" id="UP001529272"/>
    </source>
</evidence>
<dbReference type="PANTHER" id="PTHR46766:SF1">
    <property type="entry name" value="GLUTAMINE-RICH PROTEIN 2"/>
    <property type="match status" value="1"/>
</dbReference>
<feature type="domain" description="PPE" evidence="3">
    <location>
        <begin position="6"/>
        <end position="168"/>
    </location>
</feature>
<reference evidence="5 7" key="1">
    <citation type="journal article" date="2017" name="Lancet Infect. Dis.">
        <title>Global outbreak of severe Mycobacterium chimaera disease after cardiac surgery: a molecular epidemiological study.</title>
        <authorList>
            <person name="van Ingen J."/>
            <person name="Kohl T."/>
            <person name="Kranzer K."/>
            <person name="Hasse B."/>
            <person name="Keller P."/>
            <person name="Szafranska A."/>
            <person name="Hillemann D."/>
            <person name="Chand M."/>
            <person name="Schreiber P."/>
            <person name="Sommerstein R."/>
            <person name="Berger C."/>
            <person name="Genoni M."/>
            <person name="Ruegg C."/>
            <person name="Troillet N."/>
            <person name="Widmer A.F."/>
            <person name="Becker S.L."/>
            <person name="Herrmann M."/>
            <person name="Eckmanns T."/>
            <person name="Haller S."/>
            <person name="Hoeller C."/>
            <person name="Debast S.B."/>
            <person name="Wolfhagen M.J."/>
            <person name="Hopman J."/>
            <person name="Kluytmans J."/>
            <person name="Langelaar M."/>
            <person name="Notermans D.W."/>
            <person name="ten Oever J."/>
            <person name="van den Barselaar P."/>
            <person name="Vonk A.B.A."/>
            <person name="Vos M.C."/>
            <person name="Ahmed N."/>
            <person name="Brown T."/>
            <person name="Crook D."/>
            <person name="Lamagni T."/>
            <person name="Phin N."/>
            <person name="Smith E.G."/>
            <person name="Zambon M."/>
            <person name="Serr A."/>
            <person name="Goetting T."/>
            <person name="Ebner W."/>
            <person name="Thuermer A."/>
            <person name="Utpatel C."/>
            <person name="Sproer C."/>
            <person name="Bunk B."/>
            <person name="Nubel U."/>
            <person name="Bloemberg G."/>
            <person name="Bottger E."/>
            <person name="Niemann S."/>
            <person name="Wagner D."/>
            <person name="Sax H."/>
        </authorList>
    </citation>
    <scope>NUCLEOTIDE SEQUENCE [LARGE SCALE GENOMIC DNA]</scope>
    <source>
        <strain evidence="5 7">ZUERICH-2</strain>
    </source>
</reference>
<feature type="region of interest" description="Disordered" evidence="2">
    <location>
        <begin position="440"/>
        <end position="508"/>
    </location>
</feature>
<dbReference type="Proteomes" id="UP001529272">
    <property type="component" value="Unassembled WGS sequence"/>
</dbReference>
<feature type="region of interest" description="Disordered" evidence="2">
    <location>
        <begin position="313"/>
        <end position="359"/>
    </location>
</feature>
<evidence type="ECO:0000313" key="5">
    <source>
        <dbReference type="EMBL" id="ASL14456.1"/>
    </source>
</evidence>
<reference evidence="6" key="3">
    <citation type="submission" date="2023-06" db="EMBL/GenBank/DDBJ databases">
        <authorList>
            <person name="Spilker T."/>
        </authorList>
    </citation>
    <scope>NUCLEOTIDE SEQUENCE</scope>
    <source>
        <strain evidence="6">FLAC1071</strain>
    </source>
</reference>
<feature type="compositionally biased region" description="Low complexity" evidence="2">
    <location>
        <begin position="324"/>
        <end position="359"/>
    </location>
</feature>
<name>A0A1Y0T109_MYCIT</name>
<dbReference type="FunFam" id="1.20.1260.20:FF:000001">
    <property type="entry name" value="PPE family protein PPE41"/>
    <property type="match status" value="1"/>
</dbReference>
<dbReference type="KEGG" id="mchi:AN480_09550"/>
<evidence type="ECO:0000256" key="2">
    <source>
        <dbReference type="SAM" id="MobiDB-lite"/>
    </source>
</evidence>
<dbReference type="EMBL" id="JASZZX010000084">
    <property type="protein sequence ID" value="MDM3930440.1"/>
    <property type="molecule type" value="Genomic_DNA"/>
</dbReference>
<dbReference type="AlphaFoldDB" id="A0A1Y0T109"/>
<protein>
    <submittedName>
        <fullName evidence="6">PPE domain-containing protein</fullName>
    </submittedName>
    <submittedName>
        <fullName evidence="5">PPE family protein</fullName>
    </submittedName>
</protein>
<dbReference type="PANTHER" id="PTHR46766">
    <property type="entry name" value="GLUTAMINE-RICH PROTEIN 2"/>
    <property type="match status" value="1"/>
</dbReference>
<accession>A0A1Y0T109</accession>
<dbReference type="EMBL" id="CP015267">
    <property type="protein sequence ID" value="ASL14456.1"/>
    <property type="molecule type" value="Genomic_DNA"/>
</dbReference>
<feature type="region of interest" description="Disordered" evidence="2">
    <location>
        <begin position="385"/>
        <end position="428"/>
    </location>
</feature>
<dbReference type="InterPro" id="IPR043641">
    <property type="entry name" value="PPE-PPW_C"/>
</dbReference>
<dbReference type="Pfam" id="PF00823">
    <property type="entry name" value="PPE"/>
    <property type="match status" value="1"/>
</dbReference>
<organism evidence="5 7">
    <name type="scientific">Mycobacterium intracellulare subsp. chimaera</name>
    <dbReference type="NCBI Taxonomy" id="222805"/>
    <lineage>
        <taxon>Bacteria</taxon>
        <taxon>Bacillati</taxon>
        <taxon>Actinomycetota</taxon>
        <taxon>Actinomycetes</taxon>
        <taxon>Mycobacteriales</taxon>
        <taxon>Mycobacteriaceae</taxon>
        <taxon>Mycobacterium</taxon>
        <taxon>Mycobacterium avium complex (MAC)</taxon>
    </lineage>
</organism>
<dbReference type="Pfam" id="PF18878">
    <property type="entry name" value="PPE-PPW"/>
    <property type="match status" value="1"/>
</dbReference>
<dbReference type="InterPro" id="IPR000030">
    <property type="entry name" value="PPE_dom"/>
</dbReference>
<comment type="similarity">
    <text evidence="1">Belongs to the mycobacterial PPE family.</text>
</comment>
<feature type="compositionally biased region" description="Low complexity" evidence="2">
    <location>
        <begin position="397"/>
        <end position="409"/>
    </location>
</feature>
<sequence length="508" mass="51262">MTTPLWMASPPEVHSALLSSGPGPGPLMAAAAAWNGLGAEYASAAEELSALMASVPAGVWEGPSAQSYVAANAPYVAWLMQASSDSATAAVQHETAAAAYTTALAAMPNLGELADNHVTHAALVTTNFFGINAIPIALNEADYVRMWIQAATTMATYQAVSSTALASIPQTAPAPQIQKADNNAVPSNTCGTRTDPWTGQVENVYCPSDPRFWSGWASELSQQFQTLGNTLLTNPAQLPALLSVMEADFMFHIQVIVSYLAQSPQLLSVGLGLVIADVGAIASLGALSGLSGLAGLTAVVPPGAEAIPLEAQPELPTVGPTPIASTAVGPGPAAPAASVTAPTSAAGASPPSAPPSTASVTSWAYPYLAGGPRIEVGSGISASASSSAKRKAPEPDTAATAAATSAQKTSRARRRRSAALHGHADEFMDMNVAVDPDWAAPRTEEPDASTAGSGSGAGPLGFAGTVPKGNRTDAAGLTRLAGDEFGGGPAAPMLPGSWMPDHPDDDKS</sequence>
<evidence type="ECO:0000256" key="1">
    <source>
        <dbReference type="ARBA" id="ARBA00010652"/>
    </source>
</evidence>
<dbReference type="RefSeq" id="WP_042910227.1">
    <property type="nucleotide sequence ID" value="NZ_CP012885.2"/>
</dbReference>
<reference evidence="6" key="2">
    <citation type="submission" date="2023-06" db="EMBL/GenBank/DDBJ databases">
        <title>Itaconate inhibition of nontuberculous mycobacteria.</title>
        <authorList>
            <person name="Breen P."/>
            <person name="Zimbric M."/>
            <person name="Caverly L."/>
        </authorList>
    </citation>
    <scope>NUCLEOTIDE SEQUENCE</scope>
    <source>
        <strain evidence="6">FLAC1071</strain>
    </source>
</reference>
<dbReference type="GO" id="GO:0052572">
    <property type="term" value="P:response to host immune response"/>
    <property type="evidence" value="ECO:0007669"/>
    <property type="project" value="TreeGrafter"/>
</dbReference>
<keyword evidence="8" id="KW-1185">Reference proteome</keyword>
<evidence type="ECO:0000259" key="3">
    <source>
        <dbReference type="Pfam" id="PF00823"/>
    </source>
</evidence>
<evidence type="ECO:0000259" key="4">
    <source>
        <dbReference type="Pfam" id="PF18878"/>
    </source>
</evidence>